<organism evidence="9 10">
    <name type="scientific">Rubrobacter xylanophilus (strain DSM 9941 / JCM 11954 / NBRC 16129 / PRD-1)</name>
    <dbReference type="NCBI Taxonomy" id="266117"/>
    <lineage>
        <taxon>Bacteria</taxon>
        <taxon>Bacillati</taxon>
        <taxon>Actinomycetota</taxon>
        <taxon>Rubrobacteria</taxon>
        <taxon>Rubrobacterales</taxon>
        <taxon>Rubrobacteraceae</taxon>
        <taxon>Rubrobacter</taxon>
    </lineage>
</organism>
<keyword evidence="5 6" id="KW-0378">Hydrolase</keyword>
<evidence type="ECO:0000256" key="2">
    <source>
        <dbReference type="ARBA" id="ARBA00022438"/>
    </source>
</evidence>
<dbReference type="Gene3D" id="3.90.230.10">
    <property type="entry name" value="Creatinase/methionine aminopeptidase superfamily"/>
    <property type="match status" value="1"/>
</dbReference>
<dbReference type="HAMAP" id="MF_01974">
    <property type="entry name" value="MetAP_1"/>
    <property type="match status" value="1"/>
</dbReference>
<dbReference type="PRINTS" id="PR00599">
    <property type="entry name" value="MAPEPTIDASE"/>
</dbReference>
<dbReference type="InterPro" id="IPR000994">
    <property type="entry name" value="Pept_M24"/>
</dbReference>
<evidence type="ECO:0000256" key="4">
    <source>
        <dbReference type="ARBA" id="ARBA00022723"/>
    </source>
</evidence>
<evidence type="ECO:0000313" key="10">
    <source>
        <dbReference type="Proteomes" id="UP000006637"/>
    </source>
</evidence>
<comment type="subunit">
    <text evidence="6">Monomer.</text>
</comment>
<gene>
    <name evidence="6" type="primary">map</name>
    <name evidence="9" type="ordered locus">Rxyl_2133</name>
</gene>
<feature type="domain" description="Peptidase M24" evidence="8">
    <location>
        <begin position="11"/>
        <end position="240"/>
    </location>
</feature>
<feature type="binding site" evidence="6">
    <location>
        <position position="233"/>
    </location>
    <ligand>
        <name>a divalent metal cation</name>
        <dbReference type="ChEBI" id="CHEBI:60240"/>
        <label>1</label>
    </ligand>
</feature>
<dbReference type="GO" id="GO:0004239">
    <property type="term" value="F:initiator methionyl aminopeptidase activity"/>
    <property type="evidence" value="ECO:0007669"/>
    <property type="project" value="UniProtKB-UniRule"/>
</dbReference>
<proteinExistence type="inferred from homology"/>
<feature type="binding site" evidence="6">
    <location>
        <position position="105"/>
    </location>
    <ligand>
        <name>a divalent metal cation</name>
        <dbReference type="ChEBI" id="CHEBI:60240"/>
        <label>1</label>
    </ligand>
</feature>
<dbReference type="Proteomes" id="UP000006637">
    <property type="component" value="Chromosome"/>
</dbReference>
<keyword evidence="2 6" id="KW-0031">Aminopeptidase</keyword>
<dbReference type="GO" id="GO:0005829">
    <property type="term" value="C:cytosol"/>
    <property type="evidence" value="ECO:0007669"/>
    <property type="project" value="TreeGrafter"/>
</dbReference>
<dbReference type="Pfam" id="PF00557">
    <property type="entry name" value="Peptidase_M24"/>
    <property type="match status" value="1"/>
</dbReference>
<dbReference type="PANTHER" id="PTHR43330">
    <property type="entry name" value="METHIONINE AMINOPEPTIDASE"/>
    <property type="match status" value="1"/>
</dbReference>
<comment type="cofactor">
    <cofactor evidence="6">
        <name>Co(2+)</name>
        <dbReference type="ChEBI" id="CHEBI:48828"/>
    </cofactor>
    <cofactor evidence="6">
        <name>Zn(2+)</name>
        <dbReference type="ChEBI" id="CHEBI:29105"/>
    </cofactor>
    <cofactor evidence="6">
        <name>Mn(2+)</name>
        <dbReference type="ChEBI" id="CHEBI:29035"/>
    </cofactor>
    <cofactor evidence="6">
        <name>Fe(2+)</name>
        <dbReference type="ChEBI" id="CHEBI:29033"/>
    </cofactor>
    <text evidence="6">Binds 2 divalent metal cations per subunit. Has a high-affinity and a low affinity metal-binding site. The true nature of the physiological cofactor is under debate. The enzyme is active with cobalt, zinc, manganese or divalent iron ions. Most likely, methionine aminopeptidases function as mononuclear Fe(2+)-metalloproteases under physiological conditions, and the catalytically relevant metal-binding site has been assigned to the histidine-containing high-affinity site.</text>
</comment>
<evidence type="ECO:0000256" key="6">
    <source>
        <dbReference type="HAMAP-Rule" id="MF_01974"/>
    </source>
</evidence>
<dbReference type="GO" id="GO:0006508">
    <property type="term" value="P:proteolysis"/>
    <property type="evidence" value="ECO:0007669"/>
    <property type="project" value="UniProtKB-KW"/>
</dbReference>
<comment type="catalytic activity">
    <reaction evidence="6 7">
        <text>Release of N-terminal amino acids, preferentially methionine, from peptides and arylamides.</text>
        <dbReference type="EC" id="3.4.11.18"/>
    </reaction>
</comment>
<evidence type="ECO:0000313" key="9">
    <source>
        <dbReference type="EMBL" id="ABG05077.1"/>
    </source>
</evidence>
<evidence type="ECO:0000256" key="7">
    <source>
        <dbReference type="RuleBase" id="RU003653"/>
    </source>
</evidence>
<accession>Q1AU51</accession>
<dbReference type="NCBIfam" id="TIGR00500">
    <property type="entry name" value="met_pdase_I"/>
    <property type="match status" value="1"/>
</dbReference>
<dbReference type="STRING" id="266117.Rxyl_2133"/>
<dbReference type="PhylomeDB" id="Q1AU51"/>
<feature type="binding site" evidence="6">
    <location>
        <position position="105"/>
    </location>
    <ligand>
        <name>a divalent metal cation</name>
        <dbReference type="ChEBI" id="CHEBI:60240"/>
        <label>2</label>
        <note>catalytic</note>
    </ligand>
</feature>
<feature type="binding site" evidence="6">
    <location>
        <position position="94"/>
    </location>
    <ligand>
        <name>a divalent metal cation</name>
        <dbReference type="ChEBI" id="CHEBI:60240"/>
        <label>1</label>
    </ligand>
</feature>
<sequence length="259" mass="28089">MIVRKSRAELEAMREGGRITAACLRLLAENARPGTTTRELDALAEEFIYSSGGKPEFKGYQGFPASICASPNSMIVHGIPGPYRLREGDIISLDVGVRFEGFVTDSATTVPVGEVSEEARRLLEVTRRCLEAAIPQVRVGRRLGDIGHAIQSVAEPEGYGVVRDLVSHGVGRRMHEDPQIPNYGRPGTGPRLLPGMTFAIEPMITLGTHEIRIDERDGWSIYTADGSLAAHFEHTVAVTEEGPWVLTLEEEGLGEAASA</sequence>
<dbReference type="PANTHER" id="PTHR43330:SF27">
    <property type="entry name" value="METHIONINE AMINOPEPTIDASE"/>
    <property type="match status" value="1"/>
</dbReference>
<dbReference type="GO" id="GO:0070006">
    <property type="term" value="F:metalloaminopeptidase activity"/>
    <property type="evidence" value="ECO:0007669"/>
    <property type="project" value="UniProtKB-UniRule"/>
</dbReference>
<evidence type="ECO:0000256" key="5">
    <source>
        <dbReference type="ARBA" id="ARBA00022801"/>
    </source>
</evidence>
<dbReference type="InterPro" id="IPR036005">
    <property type="entry name" value="Creatinase/aminopeptidase-like"/>
</dbReference>
<evidence type="ECO:0000256" key="3">
    <source>
        <dbReference type="ARBA" id="ARBA00022670"/>
    </source>
</evidence>
<dbReference type="GO" id="GO:0046872">
    <property type="term" value="F:metal ion binding"/>
    <property type="evidence" value="ECO:0007669"/>
    <property type="project" value="UniProtKB-UniRule"/>
</dbReference>
<dbReference type="KEGG" id="rxy:Rxyl_2133"/>
<dbReference type="SUPFAM" id="SSF55920">
    <property type="entry name" value="Creatinase/aminopeptidase"/>
    <property type="match status" value="1"/>
</dbReference>
<dbReference type="EC" id="3.4.11.18" evidence="6 7"/>
<feature type="binding site" evidence="6">
    <location>
        <position position="201"/>
    </location>
    <ligand>
        <name>a divalent metal cation</name>
        <dbReference type="ChEBI" id="CHEBI:60240"/>
        <label>2</label>
        <note>catalytic</note>
    </ligand>
</feature>
<dbReference type="InterPro" id="IPR002467">
    <property type="entry name" value="Pept_M24A_MAP1"/>
</dbReference>
<dbReference type="EMBL" id="CP000386">
    <property type="protein sequence ID" value="ABG05077.1"/>
    <property type="molecule type" value="Genomic_DNA"/>
</dbReference>
<keyword evidence="4 6" id="KW-0479">Metal-binding</keyword>
<comment type="function">
    <text evidence="1 6">Removes the N-terminal methionine from nascent proteins. The N-terminal methionine is often cleaved when the second residue in the primary sequence is small and uncharged (Met-Ala-, Cys, Gly, Pro, Ser, Thr, or Val). Requires deformylation of the N(alpha)-formylated initiator methionine before it can be hydrolyzed.</text>
</comment>
<feature type="binding site" evidence="6">
    <location>
        <position position="233"/>
    </location>
    <ligand>
        <name>a divalent metal cation</name>
        <dbReference type="ChEBI" id="CHEBI:60240"/>
        <label>2</label>
        <note>catalytic</note>
    </ligand>
</feature>
<name>Q1AU51_RUBXD</name>
<dbReference type="CDD" id="cd01086">
    <property type="entry name" value="MetAP1"/>
    <property type="match status" value="1"/>
</dbReference>
<dbReference type="HOGENOM" id="CLU_015857_0_1_11"/>
<evidence type="ECO:0000256" key="1">
    <source>
        <dbReference type="ARBA" id="ARBA00002521"/>
    </source>
</evidence>
<keyword evidence="3 6" id="KW-0645">Protease</keyword>
<dbReference type="InterPro" id="IPR001714">
    <property type="entry name" value="Pept_M24_MAP"/>
</dbReference>
<feature type="binding site" evidence="6">
    <location>
        <position position="77"/>
    </location>
    <ligand>
        <name>substrate</name>
    </ligand>
</feature>
<protein>
    <recommendedName>
        <fullName evidence="6 7">Methionine aminopeptidase</fullName>
        <shortName evidence="6">MAP</shortName>
        <shortName evidence="6">MetAP</shortName>
        <ecNumber evidence="6 7">3.4.11.18</ecNumber>
    </recommendedName>
    <alternativeName>
        <fullName evidence="6">Peptidase M</fullName>
    </alternativeName>
</protein>
<dbReference type="AlphaFoldDB" id="Q1AU51"/>
<dbReference type="RefSeq" id="WP_011565092.1">
    <property type="nucleotide sequence ID" value="NC_008148.1"/>
</dbReference>
<feature type="binding site" evidence="6">
    <location>
        <position position="175"/>
    </location>
    <ligand>
        <name>substrate</name>
    </ligand>
</feature>
<reference evidence="9 10" key="1">
    <citation type="submission" date="2006-06" db="EMBL/GenBank/DDBJ databases">
        <title>Complete sequence of Rubrobacter xylanophilus DSM 9941.</title>
        <authorList>
            <consortium name="US DOE Joint Genome Institute"/>
            <person name="Copeland A."/>
            <person name="Lucas S."/>
            <person name="Lapidus A."/>
            <person name="Barry K."/>
            <person name="Detter J.C."/>
            <person name="Glavina del Rio T."/>
            <person name="Hammon N."/>
            <person name="Israni S."/>
            <person name="Dalin E."/>
            <person name="Tice H."/>
            <person name="Pitluck S."/>
            <person name="Munk A.C."/>
            <person name="Brettin T."/>
            <person name="Bruce D."/>
            <person name="Han C."/>
            <person name="Tapia R."/>
            <person name="Gilna P."/>
            <person name="Schmutz J."/>
            <person name="Larimer F."/>
            <person name="Land M."/>
            <person name="Hauser L."/>
            <person name="Kyrpides N."/>
            <person name="Lykidis A."/>
            <person name="da Costa M.S."/>
            <person name="Rainey F.A."/>
            <person name="Empadinhas N."/>
            <person name="Jolivet E."/>
            <person name="Battista J.R."/>
            <person name="Richardson P."/>
        </authorList>
    </citation>
    <scope>NUCLEOTIDE SEQUENCE [LARGE SCALE GENOMIC DNA]</scope>
    <source>
        <strain evidence="10">DSM 9941 / NBRC 16129 / PRD-1</strain>
    </source>
</reference>
<keyword evidence="10" id="KW-1185">Reference proteome</keyword>
<dbReference type="eggNOG" id="COG0024">
    <property type="taxonomic scope" value="Bacteria"/>
</dbReference>
<evidence type="ECO:0000259" key="8">
    <source>
        <dbReference type="Pfam" id="PF00557"/>
    </source>
</evidence>
<dbReference type="OrthoDB" id="9802055at2"/>
<feature type="binding site" evidence="6">
    <location>
        <position position="168"/>
    </location>
    <ligand>
        <name>a divalent metal cation</name>
        <dbReference type="ChEBI" id="CHEBI:60240"/>
        <label>2</label>
        <note>catalytic</note>
    </ligand>
</feature>
<comment type="similarity">
    <text evidence="6">Belongs to the peptidase M24A family. Methionine aminopeptidase type 1 subfamily.</text>
</comment>